<reference evidence="13" key="1">
    <citation type="journal article" date="2020" name="Stud. Mycol.">
        <title>101 Dothideomycetes genomes: a test case for predicting lifestyles and emergence of pathogens.</title>
        <authorList>
            <person name="Haridas S."/>
            <person name="Albert R."/>
            <person name="Binder M."/>
            <person name="Bloem J."/>
            <person name="Labutti K."/>
            <person name="Salamov A."/>
            <person name="Andreopoulos B."/>
            <person name="Baker S."/>
            <person name="Barry K."/>
            <person name="Bills G."/>
            <person name="Bluhm B."/>
            <person name="Cannon C."/>
            <person name="Castanera R."/>
            <person name="Culley D."/>
            <person name="Daum C."/>
            <person name="Ezra D."/>
            <person name="Gonzalez J."/>
            <person name="Henrissat B."/>
            <person name="Kuo A."/>
            <person name="Liang C."/>
            <person name="Lipzen A."/>
            <person name="Lutzoni F."/>
            <person name="Magnuson J."/>
            <person name="Mondo S."/>
            <person name="Nolan M."/>
            <person name="Ohm R."/>
            <person name="Pangilinan J."/>
            <person name="Park H.-J."/>
            <person name="Ramirez L."/>
            <person name="Alfaro M."/>
            <person name="Sun H."/>
            <person name="Tritt A."/>
            <person name="Yoshinaga Y."/>
            <person name="Zwiers L.-H."/>
            <person name="Turgeon B."/>
            <person name="Goodwin S."/>
            <person name="Spatafora J."/>
            <person name="Crous P."/>
            <person name="Grigoriev I."/>
        </authorList>
    </citation>
    <scope>NUCLEOTIDE SEQUENCE</scope>
    <source>
        <strain evidence="13">CBS 480.64</strain>
    </source>
</reference>
<dbReference type="PANTHER" id="PTHR13018">
    <property type="entry name" value="PROBABLE MEMBRANE PROTEIN DUF221-RELATED"/>
    <property type="match status" value="1"/>
</dbReference>
<dbReference type="InterPro" id="IPR027815">
    <property type="entry name" value="CSC1/OSCA1-like_cyt"/>
</dbReference>
<keyword evidence="4 8" id="KW-0812">Transmembrane</keyword>
<dbReference type="EMBL" id="MU006021">
    <property type="protein sequence ID" value="KAF2858002.1"/>
    <property type="molecule type" value="Genomic_DNA"/>
</dbReference>
<feature type="transmembrane region" description="Helical" evidence="8">
    <location>
        <begin position="760"/>
        <end position="793"/>
    </location>
</feature>
<keyword evidence="14" id="KW-1185">Reference proteome</keyword>
<evidence type="ECO:0000259" key="10">
    <source>
        <dbReference type="Pfam" id="PF12621"/>
    </source>
</evidence>
<sequence length="1223" mass="137005">MSATAAPQATPSCPGGFFGTIDCGTGTALQAKGQTIATLVTTLAASVAGFFVQLVLFMILRQKLTRVYRPRCYLVAERERVEAPQGGFFSWLLPLFTASNQTFIQKCGLDAYFFLRYIRMLVKFFFPVALIVLPILLPLNRYSGNEAKGMDRLAISNLAPKYKKHRLWAHLILAAGVVIWFCYTVQRELRGYIKIRQSLLTSPQHRIQARATTVLVRGIPRKWLTYEALMGLYDVFPGGVKNIWINRNFDELSQKIAKRKKVYKALEKAETNLIKKCLEKNTRAISKQEKIDLQKLGRSANRKEIRQREKSVADRLAREGGVTVGKSAEDSKLQTSAEEEEKSGVNATPKHTNSGSEGSRSGGSSGDVRENSPYSPIKNTGVGESGERLNDSANGDASGAMGSPHIHLSGGTFLGGSQCSDEARLQSTGSGLTPFHPQQPALQTSTDQRAKRMLQLGEHVTLRSLWDLGRATDHSMALPSPTPHTSDDGEFPLTATRIRPMAREQNGGFPGKTTTSGTNWCTKMKFWKSSKKPSFGKKVINAEADEDAEGDPKWRQYIKPSDRETLRLPLVEDVWWCPKIPFAGKKVDKIYHLRRKLASLNLEIELDQFNEEKFPLMNSAFIQFNHQVAAHMAVQSVSHHKPMCMTPRLVEVSPDDVVWDNMSMRWWEQYLRAGVVVVVCAALILLFAVPVIFTSLLSNIGNVSSLKGLQWLGRLPQIPKYLISGPLPPFLLNIILAVAPLLFTLLIVQQGSPTNTSVQLGVQVWYFIFIFFEVFLIVTVTSGLTQFFTLLAANPGKIITSLAQSLPGAANYFFSWLMVKALAYSASALLQPWDLFLLWWGKSFDSTPRAKWSRQKNLPLVDWGSFFPMFTNIAVIGIIYSIIAPFILVFMVVIFLLFSLVYRHNIWYVYTFSNDTGGLLFPTAVNQLFIGIYFLEVSLIGYFFITTDEKNQLACIPQGAVMITIMVFTVLFHWQLNSVYAPLMKFLPITLEDEAVIRDEEFALAQASKFAPLIQDVCDDGRDGADMDKQRAIRGGGNMDVHGAMEAEDDLAPPQRLNSTPTWKTDRWRKTAPEAVVRLKNLARGKSLRVKLGRDAESQRPTTAAIGDMFYSGYADELEDLKPEARDRLVRRAFLHSALRAEKPTVWIPRDELGVADDEVRRTERLTTVYYSQQELYKSGDNVKSIKKINIFISNDGAAMGRNGKVTYVKNPPDFKETALIKL</sequence>
<dbReference type="InterPro" id="IPR003864">
    <property type="entry name" value="CSC1/OSCA1-like_7TM"/>
</dbReference>
<evidence type="ECO:0000259" key="11">
    <source>
        <dbReference type="Pfam" id="PF13967"/>
    </source>
</evidence>
<feature type="domain" description="CSC1/OSCA1-like cytosolic" evidence="12">
    <location>
        <begin position="576"/>
        <end position="661"/>
    </location>
</feature>
<dbReference type="AlphaFoldDB" id="A0A6A7BSF3"/>
<evidence type="ECO:0000256" key="4">
    <source>
        <dbReference type="ARBA" id="ARBA00022692"/>
    </source>
</evidence>
<dbReference type="InterPro" id="IPR045122">
    <property type="entry name" value="Csc1-like"/>
</dbReference>
<feature type="compositionally biased region" description="Polar residues" evidence="7">
    <location>
        <begin position="415"/>
        <end position="431"/>
    </location>
</feature>
<feature type="transmembrane region" description="Helical" evidence="8">
    <location>
        <begin position="36"/>
        <end position="60"/>
    </location>
</feature>
<feature type="transmembrane region" description="Helical" evidence="8">
    <location>
        <begin position="670"/>
        <end position="693"/>
    </location>
</feature>
<name>A0A6A7BSF3_9PEZI</name>
<feature type="transmembrane region" description="Helical" evidence="8">
    <location>
        <begin position="956"/>
        <end position="976"/>
    </location>
</feature>
<comment type="similarity">
    <text evidence="2">Belongs to the CSC1 (TC 1.A.17) family.</text>
</comment>
<dbReference type="GO" id="GO:0005227">
    <property type="term" value="F:calcium-activated cation channel activity"/>
    <property type="evidence" value="ECO:0007669"/>
    <property type="project" value="InterPro"/>
</dbReference>
<evidence type="ECO:0000256" key="6">
    <source>
        <dbReference type="ARBA" id="ARBA00023136"/>
    </source>
</evidence>
<dbReference type="GO" id="GO:0005886">
    <property type="term" value="C:plasma membrane"/>
    <property type="evidence" value="ECO:0007669"/>
    <property type="project" value="TreeGrafter"/>
</dbReference>
<dbReference type="Pfam" id="PF12621">
    <property type="entry name" value="PHM7_ext"/>
    <property type="match status" value="1"/>
</dbReference>
<keyword evidence="5 8" id="KW-1133">Transmembrane helix</keyword>
<dbReference type="InterPro" id="IPR022257">
    <property type="entry name" value="PHM7_ext"/>
</dbReference>
<feature type="domain" description="10TM putative phosphate transporter extracellular tail" evidence="10">
    <location>
        <begin position="1117"/>
        <end position="1169"/>
    </location>
</feature>
<protein>
    <submittedName>
        <fullName evidence="13">DUF221-domain-containing protein</fullName>
    </submittedName>
</protein>
<feature type="region of interest" description="Disordered" evidence="7">
    <location>
        <begin position="300"/>
        <end position="449"/>
    </location>
</feature>
<evidence type="ECO:0000256" key="2">
    <source>
        <dbReference type="ARBA" id="ARBA00007779"/>
    </source>
</evidence>
<keyword evidence="6 8" id="KW-0472">Membrane</keyword>
<evidence type="ECO:0000256" key="3">
    <source>
        <dbReference type="ARBA" id="ARBA00022448"/>
    </source>
</evidence>
<evidence type="ECO:0000256" key="8">
    <source>
        <dbReference type="SAM" id="Phobius"/>
    </source>
</evidence>
<evidence type="ECO:0000256" key="7">
    <source>
        <dbReference type="SAM" id="MobiDB-lite"/>
    </source>
</evidence>
<feature type="domain" description="CSC1/OSCA1-like cytosolic" evidence="12">
    <location>
        <begin position="212"/>
        <end position="291"/>
    </location>
</feature>
<feature type="transmembrane region" description="Helical" evidence="8">
    <location>
        <begin position="886"/>
        <end position="903"/>
    </location>
</feature>
<evidence type="ECO:0000259" key="12">
    <source>
        <dbReference type="Pfam" id="PF14703"/>
    </source>
</evidence>
<dbReference type="Proteomes" id="UP000799421">
    <property type="component" value="Unassembled WGS sequence"/>
</dbReference>
<feature type="transmembrane region" description="Helical" evidence="8">
    <location>
        <begin position="121"/>
        <end position="139"/>
    </location>
</feature>
<accession>A0A6A7BSF3</accession>
<evidence type="ECO:0000313" key="13">
    <source>
        <dbReference type="EMBL" id="KAF2858002.1"/>
    </source>
</evidence>
<evidence type="ECO:0000256" key="5">
    <source>
        <dbReference type="ARBA" id="ARBA00022989"/>
    </source>
</evidence>
<organism evidence="13 14">
    <name type="scientific">Piedraia hortae CBS 480.64</name>
    <dbReference type="NCBI Taxonomy" id="1314780"/>
    <lineage>
        <taxon>Eukaryota</taxon>
        <taxon>Fungi</taxon>
        <taxon>Dikarya</taxon>
        <taxon>Ascomycota</taxon>
        <taxon>Pezizomycotina</taxon>
        <taxon>Dothideomycetes</taxon>
        <taxon>Dothideomycetidae</taxon>
        <taxon>Capnodiales</taxon>
        <taxon>Piedraiaceae</taxon>
        <taxon>Piedraia</taxon>
    </lineage>
</organism>
<dbReference type="Pfam" id="PF02714">
    <property type="entry name" value="RSN1_7TM"/>
    <property type="match status" value="1"/>
</dbReference>
<feature type="domain" description="CSC1/OSCA1-like 7TM region" evidence="9">
    <location>
        <begin position="675"/>
        <end position="943"/>
    </location>
</feature>
<dbReference type="InterPro" id="IPR032880">
    <property type="entry name" value="CSC1/OSCA1-like_N"/>
</dbReference>
<dbReference type="Pfam" id="PF13967">
    <property type="entry name" value="RSN1_TM"/>
    <property type="match status" value="1"/>
</dbReference>
<dbReference type="Pfam" id="PF14703">
    <property type="entry name" value="PHM7_cyt"/>
    <property type="match status" value="2"/>
</dbReference>
<gene>
    <name evidence="13" type="ORF">K470DRAFT_278887</name>
</gene>
<proteinExistence type="inferred from homology"/>
<keyword evidence="3" id="KW-0813">Transport</keyword>
<evidence type="ECO:0000259" key="9">
    <source>
        <dbReference type="Pfam" id="PF02714"/>
    </source>
</evidence>
<comment type="subcellular location">
    <subcellularLocation>
        <location evidence="1">Membrane</location>
        <topology evidence="1">Multi-pass membrane protein</topology>
    </subcellularLocation>
</comment>
<feature type="domain" description="CSC1/OSCA1-like N-terminal transmembrane" evidence="11">
    <location>
        <begin position="39"/>
        <end position="188"/>
    </location>
</feature>
<feature type="transmembrane region" description="Helical" evidence="8">
    <location>
        <begin position="924"/>
        <end position="944"/>
    </location>
</feature>
<feature type="compositionally biased region" description="Basic and acidic residues" evidence="7">
    <location>
        <begin position="300"/>
        <end position="318"/>
    </location>
</feature>
<dbReference type="PANTHER" id="PTHR13018:SF20">
    <property type="entry name" value="SPORULATION-SPECIFIC PROTEIN 75"/>
    <property type="match status" value="1"/>
</dbReference>
<evidence type="ECO:0000256" key="1">
    <source>
        <dbReference type="ARBA" id="ARBA00004141"/>
    </source>
</evidence>
<dbReference type="OrthoDB" id="1076608at2759"/>
<feature type="transmembrane region" description="Helical" evidence="8">
    <location>
        <begin position="730"/>
        <end position="748"/>
    </location>
</feature>
<evidence type="ECO:0000313" key="14">
    <source>
        <dbReference type="Proteomes" id="UP000799421"/>
    </source>
</evidence>
<feature type="transmembrane region" description="Helical" evidence="8">
    <location>
        <begin position="167"/>
        <end position="186"/>
    </location>
</feature>